<dbReference type="AlphaFoldDB" id="A0A1Y3PDM9"/>
<evidence type="ECO:0000313" key="4">
    <source>
        <dbReference type="Proteomes" id="UP000196475"/>
    </source>
</evidence>
<dbReference type="Proteomes" id="UP000196475">
    <property type="component" value="Unassembled WGS sequence"/>
</dbReference>
<dbReference type="CDD" id="cd00829">
    <property type="entry name" value="SCP-x_thiolase"/>
    <property type="match status" value="1"/>
</dbReference>
<evidence type="ECO:0000259" key="1">
    <source>
        <dbReference type="Pfam" id="PF00108"/>
    </source>
</evidence>
<proteinExistence type="predicted"/>
<sequence length="395" mass="42369">MNRVVVLGVGMHPFGKYPQKHIKELANTAIWAAIRDAGVDPRKIEAAFVGNCLGGVLLGQESVRGQVILRHAGFKGIPVVNVENACATASTAFCMAWLSVASGVHDVVLAVGAEKMYIGDTARSIQALTMATDVEVAGNMGLQFTALYAMAIRRKMDKYGWKPEDLAKVVEKNSYHGSLNPYAQFRKPLTVQEVLSSRMVADPITLYMASSIGDGAAAAVLCREDLARKWSEKPIVRVAASALRSGQGSLLEAHPRESTTWLTAREAYEQAGIGPEDIEVAEVHDAMAPAELKLYEELGFCPEGEAVRLVREGKTGLQGQIPVNPSGGLCSRGHPVGATGLAQIAEVVWQLRGEAGDRQVRGRNGIPRWGLTQNDGGFVDGDTAATAVHLFQRLD</sequence>
<feature type="domain" description="Thiolase N-terminal" evidence="1">
    <location>
        <begin position="4"/>
        <end position="225"/>
    </location>
</feature>
<feature type="domain" description="Thiolase C-terminal" evidence="2">
    <location>
        <begin position="263"/>
        <end position="380"/>
    </location>
</feature>
<dbReference type="SUPFAM" id="SSF53901">
    <property type="entry name" value="Thiolase-like"/>
    <property type="match status" value="1"/>
</dbReference>
<organism evidence="3 4">
    <name type="scientific">Bacillus thermozeamaize</name>
    <dbReference type="NCBI Taxonomy" id="230954"/>
    <lineage>
        <taxon>Bacteria</taxon>
        <taxon>Bacillati</taxon>
        <taxon>Bacillota</taxon>
        <taxon>Bacilli</taxon>
        <taxon>Bacillales</taxon>
        <taxon>Bacillaceae</taxon>
        <taxon>Bacillus</taxon>
    </lineage>
</organism>
<dbReference type="Pfam" id="PF22691">
    <property type="entry name" value="Thiolase_C_1"/>
    <property type="match status" value="1"/>
</dbReference>
<dbReference type="PANTHER" id="PTHR42870">
    <property type="entry name" value="ACETYL-COA C-ACETYLTRANSFERASE"/>
    <property type="match status" value="1"/>
</dbReference>
<protein>
    <submittedName>
        <fullName evidence="3">Thiolase</fullName>
    </submittedName>
</protein>
<dbReference type="PANTHER" id="PTHR42870:SF1">
    <property type="entry name" value="NON-SPECIFIC LIPID-TRANSFER PROTEIN-LIKE 2"/>
    <property type="match status" value="1"/>
</dbReference>
<comment type="caution">
    <text evidence="3">The sequence shown here is derived from an EMBL/GenBank/DDBJ whole genome shotgun (WGS) entry which is preliminary data.</text>
</comment>
<gene>
    <name evidence="3" type="ORF">BAA01_13500</name>
</gene>
<dbReference type="Pfam" id="PF00108">
    <property type="entry name" value="Thiolase_N"/>
    <property type="match status" value="1"/>
</dbReference>
<dbReference type="InterPro" id="IPR055140">
    <property type="entry name" value="Thiolase_C_2"/>
</dbReference>
<name>A0A1Y3PDM9_9BACI</name>
<dbReference type="GO" id="GO:0016747">
    <property type="term" value="F:acyltransferase activity, transferring groups other than amino-acyl groups"/>
    <property type="evidence" value="ECO:0007669"/>
    <property type="project" value="InterPro"/>
</dbReference>
<dbReference type="InterPro" id="IPR016039">
    <property type="entry name" value="Thiolase-like"/>
</dbReference>
<dbReference type="InterPro" id="IPR020616">
    <property type="entry name" value="Thiolase_N"/>
</dbReference>
<dbReference type="PIRSF" id="PIRSF000429">
    <property type="entry name" value="Ac-CoA_Ac_transf"/>
    <property type="match status" value="1"/>
</dbReference>
<dbReference type="EMBL" id="LZRT01000103">
    <property type="protein sequence ID" value="OUM85422.1"/>
    <property type="molecule type" value="Genomic_DNA"/>
</dbReference>
<dbReference type="Gene3D" id="3.40.47.10">
    <property type="match status" value="1"/>
</dbReference>
<reference evidence="4" key="1">
    <citation type="submission" date="2016-06" db="EMBL/GenBank/DDBJ databases">
        <authorList>
            <person name="Nascimento L."/>
            <person name="Pereira R.V."/>
            <person name="Martins L.F."/>
            <person name="Quaggio R.B."/>
            <person name="Silva A.M."/>
            <person name="Setubal J.C."/>
        </authorList>
    </citation>
    <scope>NUCLEOTIDE SEQUENCE [LARGE SCALE GENOMIC DNA]</scope>
</reference>
<evidence type="ECO:0000259" key="2">
    <source>
        <dbReference type="Pfam" id="PF22691"/>
    </source>
</evidence>
<accession>A0A1Y3PDM9</accession>
<dbReference type="InterPro" id="IPR002155">
    <property type="entry name" value="Thiolase"/>
</dbReference>
<evidence type="ECO:0000313" key="3">
    <source>
        <dbReference type="EMBL" id="OUM85422.1"/>
    </source>
</evidence>